<feature type="region of interest" description="Disordered" evidence="1">
    <location>
        <begin position="1"/>
        <end position="101"/>
    </location>
</feature>
<evidence type="ECO:0000313" key="2">
    <source>
        <dbReference type="EMBL" id="KAJ1201997.1"/>
    </source>
</evidence>
<dbReference type="EMBL" id="JANPWB010000003">
    <property type="protein sequence ID" value="KAJ1201997.1"/>
    <property type="molecule type" value="Genomic_DNA"/>
</dbReference>
<proteinExistence type="predicted"/>
<evidence type="ECO:0000256" key="1">
    <source>
        <dbReference type="SAM" id="MobiDB-lite"/>
    </source>
</evidence>
<comment type="caution">
    <text evidence="2">The sequence shown here is derived from an EMBL/GenBank/DDBJ whole genome shotgun (WGS) entry which is preliminary data.</text>
</comment>
<accession>A0AAV7VL04</accession>
<sequence length="101" mass="11139">MRPGAECRSNDPWRNGTEEIGNPDDRIPEDRLRARGSLEKEDAKEEEAERGGRAEKRPDQALEEEPKNASPGETPKGREGPEEPKAATSQEGRGSARYGPI</sequence>
<dbReference type="Proteomes" id="UP001066276">
    <property type="component" value="Chromosome 2_1"/>
</dbReference>
<feature type="compositionally biased region" description="Basic and acidic residues" evidence="1">
    <location>
        <begin position="75"/>
        <end position="85"/>
    </location>
</feature>
<organism evidence="2 3">
    <name type="scientific">Pleurodeles waltl</name>
    <name type="common">Iberian ribbed newt</name>
    <dbReference type="NCBI Taxonomy" id="8319"/>
    <lineage>
        <taxon>Eukaryota</taxon>
        <taxon>Metazoa</taxon>
        <taxon>Chordata</taxon>
        <taxon>Craniata</taxon>
        <taxon>Vertebrata</taxon>
        <taxon>Euteleostomi</taxon>
        <taxon>Amphibia</taxon>
        <taxon>Batrachia</taxon>
        <taxon>Caudata</taxon>
        <taxon>Salamandroidea</taxon>
        <taxon>Salamandridae</taxon>
        <taxon>Pleurodelinae</taxon>
        <taxon>Pleurodeles</taxon>
    </lineage>
</organism>
<name>A0AAV7VL04_PLEWA</name>
<evidence type="ECO:0000313" key="3">
    <source>
        <dbReference type="Proteomes" id="UP001066276"/>
    </source>
</evidence>
<protein>
    <submittedName>
        <fullName evidence="2">Uncharacterized protein</fullName>
    </submittedName>
</protein>
<keyword evidence="3" id="KW-1185">Reference proteome</keyword>
<feature type="compositionally biased region" description="Basic and acidic residues" evidence="1">
    <location>
        <begin position="23"/>
        <end position="67"/>
    </location>
</feature>
<dbReference type="AlphaFoldDB" id="A0AAV7VL04"/>
<gene>
    <name evidence="2" type="ORF">NDU88_005801</name>
</gene>
<reference evidence="2" key="1">
    <citation type="journal article" date="2022" name="bioRxiv">
        <title>Sequencing and chromosome-scale assembly of the giantPleurodeles waltlgenome.</title>
        <authorList>
            <person name="Brown T."/>
            <person name="Elewa A."/>
            <person name="Iarovenko S."/>
            <person name="Subramanian E."/>
            <person name="Araus A.J."/>
            <person name="Petzold A."/>
            <person name="Susuki M."/>
            <person name="Suzuki K.-i.T."/>
            <person name="Hayashi T."/>
            <person name="Toyoda A."/>
            <person name="Oliveira C."/>
            <person name="Osipova E."/>
            <person name="Leigh N.D."/>
            <person name="Simon A."/>
            <person name="Yun M.H."/>
        </authorList>
    </citation>
    <scope>NUCLEOTIDE SEQUENCE</scope>
    <source>
        <strain evidence="2">20211129_DDA</strain>
        <tissue evidence="2">Liver</tissue>
    </source>
</reference>